<protein>
    <submittedName>
        <fullName evidence="1">Uncharacterized protein</fullName>
    </submittedName>
</protein>
<reference evidence="1" key="1">
    <citation type="journal article" date="2021" name="PeerJ">
        <title>Extensive microbial diversity within the chicken gut microbiome revealed by metagenomics and culture.</title>
        <authorList>
            <person name="Gilroy R."/>
            <person name="Ravi A."/>
            <person name="Getino M."/>
            <person name="Pursley I."/>
            <person name="Horton D.L."/>
            <person name="Alikhan N.F."/>
            <person name="Baker D."/>
            <person name="Gharbi K."/>
            <person name="Hall N."/>
            <person name="Watson M."/>
            <person name="Adriaenssens E.M."/>
            <person name="Foster-Nyarko E."/>
            <person name="Jarju S."/>
            <person name="Secka A."/>
            <person name="Antonio M."/>
            <person name="Oren A."/>
            <person name="Chaudhuri R.R."/>
            <person name="La Ragione R."/>
            <person name="Hildebrand F."/>
            <person name="Pallen M.J."/>
        </authorList>
    </citation>
    <scope>NUCLEOTIDE SEQUENCE</scope>
    <source>
        <strain evidence="1">CHK179-28034</strain>
    </source>
</reference>
<gene>
    <name evidence="1" type="ORF">H9968_02885</name>
</gene>
<dbReference type="Proteomes" id="UP000824049">
    <property type="component" value="Unassembled WGS sequence"/>
</dbReference>
<evidence type="ECO:0000313" key="1">
    <source>
        <dbReference type="EMBL" id="HIZ38859.1"/>
    </source>
</evidence>
<name>A0A9D2J7U2_9FIRM</name>
<evidence type="ECO:0000313" key="2">
    <source>
        <dbReference type="Proteomes" id="UP000824049"/>
    </source>
</evidence>
<reference evidence="1" key="2">
    <citation type="submission" date="2021-04" db="EMBL/GenBank/DDBJ databases">
        <authorList>
            <person name="Gilroy R."/>
        </authorList>
    </citation>
    <scope>NUCLEOTIDE SEQUENCE</scope>
    <source>
        <strain evidence="1">CHK179-28034</strain>
    </source>
</reference>
<dbReference type="EMBL" id="DXBR01000036">
    <property type="protein sequence ID" value="HIZ38859.1"/>
    <property type="molecule type" value="Genomic_DNA"/>
</dbReference>
<proteinExistence type="predicted"/>
<dbReference type="AlphaFoldDB" id="A0A9D2J7U2"/>
<sequence length="116" mass="13014">MFEWNKERYPFNILNADTMKTFGDAEKVLWDGLTEYENENATEGKLTADGIVAECGMIDTFFDTLFGAGVSGTMFPEKHDMGARVKAVKKLYRLRGEQLSSHAKNVDDIQKLVKGA</sequence>
<comment type="caution">
    <text evidence="1">The sequence shown here is derived from an EMBL/GenBank/DDBJ whole genome shotgun (WGS) entry which is preliminary data.</text>
</comment>
<organism evidence="1 2">
    <name type="scientific">Candidatus Anaerobutyricum stercoris</name>
    <dbReference type="NCBI Taxonomy" id="2838457"/>
    <lineage>
        <taxon>Bacteria</taxon>
        <taxon>Bacillati</taxon>
        <taxon>Bacillota</taxon>
        <taxon>Clostridia</taxon>
        <taxon>Lachnospirales</taxon>
        <taxon>Lachnospiraceae</taxon>
        <taxon>Anaerobutyricum</taxon>
    </lineage>
</organism>
<accession>A0A9D2J7U2</accession>